<dbReference type="PANTHER" id="PTHR24023">
    <property type="entry name" value="COLLAGEN ALPHA"/>
    <property type="match status" value="1"/>
</dbReference>
<dbReference type="Pfam" id="PF01391">
    <property type="entry name" value="Collagen"/>
    <property type="match status" value="3"/>
</dbReference>
<dbReference type="Pfam" id="PF06482">
    <property type="entry name" value="Endostatin"/>
    <property type="match status" value="1"/>
</dbReference>
<proteinExistence type="predicted"/>
<dbReference type="InterPro" id="IPR008160">
    <property type="entry name" value="Collagen"/>
</dbReference>
<dbReference type="InterPro" id="IPR016186">
    <property type="entry name" value="C-type_lectin-like/link_sf"/>
</dbReference>
<protein>
    <submittedName>
        <fullName evidence="7">CLUMA_CG014911, isoform A</fullName>
    </submittedName>
</protein>
<dbReference type="SUPFAM" id="SSF49899">
    <property type="entry name" value="Concanavalin A-like lectins/glucanases"/>
    <property type="match status" value="1"/>
</dbReference>
<evidence type="ECO:0000256" key="3">
    <source>
        <dbReference type="ARBA" id="ARBA00023119"/>
    </source>
</evidence>
<dbReference type="InterPro" id="IPR010515">
    <property type="entry name" value="Collagenase_NC10/endostatin"/>
</dbReference>
<dbReference type="SMART" id="SM00210">
    <property type="entry name" value="TSPN"/>
    <property type="match status" value="1"/>
</dbReference>
<evidence type="ECO:0000313" key="7">
    <source>
        <dbReference type="EMBL" id="CRL01693.1"/>
    </source>
</evidence>
<dbReference type="AlphaFoldDB" id="A0A1J1IN89"/>
<sequence>MFLFSPALNAFLILALYSVQGQIGQSIKDATAEYDLLTVALSDMENINNGEEFAIMATMRTNKPEGYLFAIVNSRETIIQLGVKVIGFHKTHINVSLVYNDPSSMTPSDSLATFTLPYDPKHWINFALRIMNDRISLYHNCIMIHEINVTKEPKELVFESASTFYLAQAGNSKENFEGAFQFLKLYGYPDFISIVCNKTTTKVANNENDFNDYGNENGPVLQPPPEYKNYGYRMKGEKGDRGPKGLPDLLGLKFNHIPSTSCSCNVNHLMDILRNDTVKEILRGLPGRSGMPGVTGVPGERGFPGLKGDKGDVGPMGPEGLQGNKGEQGIDGIPGMPGADGAPGENYEESMIAGIPAIRTTGTAQKGEKGEVGLKGERGIQGSKGDRGDRGLTGMKGERGDSAVGPPGQKGDNGQPGHKGEKGPPGLPGTVIYSDMQNLTNCACTGQKGEKGQDGQVIFVNDTMNVVKGEKGERGPRGKKGKQGPMGPPGRPAPQGDIGVPGYPGRSGLPGLPGIKGQKGEIGNGMKGDKGNDGMPGPPGLPGNSFGSVGTITFQNTETMLKMSAANPVGTIAFILDEEAILVRVNKGWQYIALGTLLPLATQPMTTTSVSPSYGPDLQASNLLNSNILKLPDSYTFTTPPEYESWNPKMLRMAALNEPFTGNLQGMRNADMNCHRQARRAGLLGTFRAFLSARIQNLDSIVKPEDRDLPITNLRGDVLFNSWNSIFSAQGGFFSQAPRIYSFSGKNILNDPTWPHKVVWHGAKMDSIDSNCDGWHVSLPDKVGLGSSLLGNKLLDQEMYSCQQRNIVLCIEVLPHDTRRKRDAVNQYHDEYSEIIISQVLRRNGVKHETVFEQ</sequence>
<dbReference type="PANTHER" id="PTHR24023:SF1082">
    <property type="entry name" value="COLLAGEN TRIPLE HELIX REPEAT"/>
    <property type="match status" value="1"/>
</dbReference>
<dbReference type="OrthoDB" id="5983381at2759"/>
<organism evidence="7 8">
    <name type="scientific">Clunio marinus</name>
    <dbReference type="NCBI Taxonomy" id="568069"/>
    <lineage>
        <taxon>Eukaryota</taxon>
        <taxon>Metazoa</taxon>
        <taxon>Ecdysozoa</taxon>
        <taxon>Arthropoda</taxon>
        <taxon>Hexapoda</taxon>
        <taxon>Insecta</taxon>
        <taxon>Pterygota</taxon>
        <taxon>Neoptera</taxon>
        <taxon>Endopterygota</taxon>
        <taxon>Diptera</taxon>
        <taxon>Nematocera</taxon>
        <taxon>Chironomoidea</taxon>
        <taxon>Chironomidae</taxon>
        <taxon>Clunio</taxon>
    </lineage>
</organism>
<dbReference type="Gene3D" id="3.40.1620.70">
    <property type="match status" value="1"/>
</dbReference>
<feature type="region of interest" description="Disordered" evidence="4">
    <location>
        <begin position="284"/>
        <end position="303"/>
    </location>
</feature>
<dbReference type="InterPro" id="IPR050149">
    <property type="entry name" value="Collagen_superfamily"/>
</dbReference>
<dbReference type="SUPFAM" id="SSF56436">
    <property type="entry name" value="C-type lectin-like"/>
    <property type="match status" value="1"/>
</dbReference>
<accession>A0A1J1IN89</accession>
<keyword evidence="1" id="KW-0964">Secreted</keyword>
<keyword evidence="8" id="KW-1185">Reference proteome</keyword>
<keyword evidence="5" id="KW-0732">Signal</keyword>
<dbReference type="STRING" id="568069.A0A1J1IN89"/>
<dbReference type="InterPro" id="IPR013320">
    <property type="entry name" value="ConA-like_dom_sf"/>
</dbReference>
<reference evidence="7 8" key="1">
    <citation type="submission" date="2015-04" db="EMBL/GenBank/DDBJ databases">
        <authorList>
            <person name="Syromyatnikov M.Y."/>
            <person name="Popov V.N."/>
        </authorList>
    </citation>
    <scope>NUCLEOTIDE SEQUENCE [LARGE SCALE GENOMIC DNA]</scope>
</reference>
<feature type="region of interest" description="Disordered" evidence="4">
    <location>
        <begin position="468"/>
        <end position="506"/>
    </location>
</feature>
<dbReference type="Pfam" id="PF20010">
    <property type="entry name" value="Collagen_trimer"/>
    <property type="match status" value="1"/>
</dbReference>
<feature type="compositionally biased region" description="Basic and acidic residues" evidence="4">
    <location>
        <begin position="366"/>
        <end position="401"/>
    </location>
</feature>
<dbReference type="Gene3D" id="2.60.120.200">
    <property type="match status" value="1"/>
</dbReference>
<dbReference type="InterPro" id="IPR016187">
    <property type="entry name" value="CTDL_fold"/>
</dbReference>
<dbReference type="EMBL" id="CVRI01000056">
    <property type="protein sequence ID" value="CRL01693.1"/>
    <property type="molecule type" value="Genomic_DNA"/>
</dbReference>
<dbReference type="InterPro" id="IPR048287">
    <property type="entry name" value="TSPN-like_N"/>
</dbReference>
<dbReference type="GO" id="GO:0005581">
    <property type="term" value="C:collagen trimer"/>
    <property type="evidence" value="ECO:0007669"/>
    <property type="project" value="UniProtKB-KW"/>
</dbReference>
<dbReference type="Gene3D" id="3.10.100.10">
    <property type="entry name" value="Mannose-Binding Protein A, subunit A"/>
    <property type="match status" value="1"/>
</dbReference>
<feature type="signal peptide" evidence="5">
    <location>
        <begin position="1"/>
        <end position="21"/>
    </location>
</feature>
<evidence type="ECO:0000259" key="6">
    <source>
        <dbReference type="SMART" id="SM00210"/>
    </source>
</evidence>
<feature type="domain" description="Thrombospondin-like N-terminal" evidence="6">
    <location>
        <begin position="10"/>
        <end position="189"/>
    </location>
</feature>
<evidence type="ECO:0000256" key="1">
    <source>
        <dbReference type="ARBA" id="ARBA00022525"/>
    </source>
</evidence>
<evidence type="ECO:0000256" key="2">
    <source>
        <dbReference type="ARBA" id="ARBA00022737"/>
    </source>
</evidence>
<name>A0A1J1IN89_9DIPT</name>
<dbReference type="GO" id="GO:0005615">
    <property type="term" value="C:extracellular space"/>
    <property type="evidence" value="ECO:0007669"/>
    <property type="project" value="TreeGrafter"/>
</dbReference>
<keyword evidence="2" id="KW-0677">Repeat</keyword>
<dbReference type="Proteomes" id="UP000183832">
    <property type="component" value="Unassembled WGS sequence"/>
</dbReference>
<feature type="chain" id="PRO_5013176125" evidence="5">
    <location>
        <begin position="22"/>
        <end position="854"/>
    </location>
</feature>
<dbReference type="InterPro" id="IPR045463">
    <property type="entry name" value="XV/XVIII_trimerization_dom"/>
</dbReference>
<keyword evidence="3" id="KW-0176">Collagen</keyword>
<feature type="region of interest" description="Disordered" evidence="4">
    <location>
        <begin position="360"/>
        <end position="432"/>
    </location>
</feature>
<dbReference type="GO" id="GO:0031012">
    <property type="term" value="C:extracellular matrix"/>
    <property type="evidence" value="ECO:0007669"/>
    <property type="project" value="TreeGrafter"/>
</dbReference>
<evidence type="ECO:0000256" key="5">
    <source>
        <dbReference type="SAM" id="SignalP"/>
    </source>
</evidence>
<gene>
    <name evidence="7" type="ORF">CLUMA_CG014911</name>
</gene>
<evidence type="ECO:0000256" key="4">
    <source>
        <dbReference type="SAM" id="MobiDB-lite"/>
    </source>
</evidence>
<evidence type="ECO:0000313" key="8">
    <source>
        <dbReference type="Proteomes" id="UP000183832"/>
    </source>
</evidence>